<sequence>MQDIMTSNLSSLKSEITHLANPAKAKLLAGFFKTGSGQYGAGDKFLGIVVPQQRQLVKKYFREITVGEAEKLLYSPYHEIRLTALLILVAKFAKTDEIEQKKIYDAYLHNTKYINNWDLVDLSAPNIVGTWLLSQNHPSDSHLPASKRKKLISNQILYKLVQSKSLWERRIAILATFAFIRAKQFTDAIKIAEILLHDKHDLIHKAVGWMLREIGKRDEKELTKFLDKFAPQMPRTMLRYAIEKFPKNKRKRYLNIKPVGKNNI</sequence>
<dbReference type="AlphaFoldDB" id="A0A1F6NKV7"/>
<proteinExistence type="predicted"/>
<dbReference type="PANTHER" id="PTHR34070">
    <property type="entry name" value="ARMADILLO-TYPE FOLD"/>
    <property type="match status" value="1"/>
</dbReference>
<organism evidence="1 2">
    <name type="scientific">Candidatus Magasanikbacteria bacterium RIFOXYA2_FULL_44_8</name>
    <dbReference type="NCBI Taxonomy" id="1798696"/>
    <lineage>
        <taxon>Bacteria</taxon>
        <taxon>Candidatus Magasanikiibacteriota</taxon>
    </lineage>
</organism>
<name>A0A1F6NKV7_9BACT</name>
<evidence type="ECO:0008006" key="3">
    <source>
        <dbReference type="Google" id="ProtNLM"/>
    </source>
</evidence>
<evidence type="ECO:0000313" key="1">
    <source>
        <dbReference type="EMBL" id="OGH84626.1"/>
    </source>
</evidence>
<protein>
    <recommendedName>
        <fullName evidence="3">DNA alkylation repair protein</fullName>
    </recommendedName>
</protein>
<evidence type="ECO:0000313" key="2">
    <source>
        <dbReference type="Proteomes" id="UP000177803"/>
    </source>
</evidence>
<dbReference type="Pfam" id="PF08713">
    <property type="entry name" value="DNA_alkylation"/>
    <property type="match status" value="1"/>
</dbReference>
<reference evidence="1 2" key="1">
    <citation type="journal article" date="2016" name="Nat. Commun.">
        <title>Thousands of microbial genomes shed light on interconnected biogeochemical processes in an aquifer system.</title>
        <authorList>
            <person name="Anantharaman K."/>
            <person name="Brown C.T."/>
            <person name="Hug L.A."/>
            <person name="Sharon I."/>
            <person name="Castelle C.J."/>
            <person name="Probst A.J."/>
            <person name="Thomas B.C."/>
            <person name="Singh A."/>
            <person name="Wilkins M.J."/>
            <person name="Karaoz U."/>
            <person name="Brodie E.L."/>
            <person name="Williams K.H."/>
            <person name="Hubbard S.S."/>
            <person name="Banfield J.F."/>
        </authorList>
    </citation>
    <scope>NUCLEOTIDE SEQUENCE [LARGE SCALE GENOMIC DNA]</scope>
</reference>
<dbReference type="InterPro" id="IPR014825">
    <property type="entry name" value="DNA_alkylation"/>
</dbReference>
<dbReference type="InterPro" id="IPR016024">
    <property type="entry name" value="ARM-type_fold"/>
</dbReference>
<dbReference type="Proteomes" id="UP000177803">
    <property type="component" value="Unassembled WGS sequence"/>
</dbReference>
<accession>A0A1F6NKV7</accession>
<dbReference type="Gene3D" id="1.25.10.90">
    <property type="match status" value="1"/>
</dbReference>
<dbReference type="PANTHER" id="PTHR34070:SF1">
    <property type="entry name" value="DNA ALKYLATION REPAIR PROTEIN"/>
    <property type="match status" value="1"/>
</dbReference>
<dbReference type="CDD" id="cd06561">
    <property type="entry name" value="AlkD_like"/>
    <property type="match status" value="1"/>
</dbReference>
<comment type="caution">
    <text evidence="1">The sequence shown here is derived from an EMBL/GenBank/DDBJ whole genome shotgun (WGS) entry which is preliminary data.</text>
</comment>
<gene>
    <name evidence="1" type="ORF">A2261_01935</name>
</gene>
<dbReference type="SUPFAM" id="SSF48371">
    <property type="entry name" value="ARM repeat"/>
    <property type="match status" value="1"/>
</dbReference>
<dbReference type="EMBL" id="MFQR01000011">
    <property type="protein sequence ID" value="OGH84626.1"/>
    <property type="molecule type" value="Genomic_DNA"/>
</dbReference>